<dbReference type="PROSITE" id="PS00012">
    <property type="entry name" value="PHOSPHOPANTETHEINE"/>
    <property type="match status" value="1"/>
</dbReference>
<evidence type="ECO:0000259" key="4">
    <source>
        <dbReference type="PROSITE" id="PS50075"/>
    </source>
</evidence>
<dbReference type="GO" id="GO:0031177">
    <property type="term" value="F:phosphopantetheine binding"/>
    <property type="evidence" value="ECO:0007669"/>
    <property type="project" value="TreeGrafter"/>
</dbReference>
<dbReference type="InterPro" id="IPR006162">
    <property type="entry name" value="Ppantetheine_attach_site"/>
</dbReference>
<keyword evidence="3" id="KW-0436">Ligase</keyword>
<protein>
    <submittedName>
        <fullName evidence="5">WGS project CBMG000000000 data, contig CS5907-c000348</fullName>
    </submittedName>
</protein>
<dbReference type="SUPFAM" id="SSF47336">
    <property type="entry name" value="ACP-like"/>
    <property type="match status" value="1"/>
</dbReference>
<dbReference type="GO" id="GO:0016874">
    <property type="term" value="F:ligase activity"/>
    <property type="evidence" value="ECO:0007669"/>
    <property type="project" value="UniProtKB-KW"/>
</dbReference>
<dbReference type="PANTHER" id="PTHR45527:SF12">
    <property type="entry name" value="NONRIBOSOMAL PEPTIDE SYNTHETASE IVOA"/>
    <property type="match status" value="1"/>
</dbReference>
<proteinExistence type="predicted"/>
<dbReference type="GO" id="GO:0044550">
    <property type="term" value="P:secondary metabolite biosynthetic process"/>
    <property type="evidence" value="ECO:0007669"/>
    <property type="project" value="TreeGrafter"/>
</dbReference>
<keyword evidence="1" id="KW-0596">Phosphopantetheine</keyword>
<dbReference type="EMBL" id="CBMG010000348">
    <property type="protein sequence ID" value="CEG03246.1"/>
    <property type="molecule type" value="Genomic_DNA"/>
</dbReference>
<dbReference type="InterPro" id="IPR036736">
    <property type="entry name" value="ACP-like_sf"/>
</dbReference>
<evidence type="ECO:0000256" key="2">
    <source>
        <dbReference type="ARBA" id="ARBA00022553"/>
    </source>
</evidence>
<dbReference type="InterPro" id="IPR010071">
    <property type="entry name" value="AA_adenyl_dom"/>
</dbReference>
<dbReference type="Gene3D" id="3.30.559.30">
    <property type="entry name" value="Nonribosomal peptide synthetase, condensation domain"/>
    <property type="match status" value="2"/>
</dbReference>
<organism evidence="5">
    <name type="scientific">Fusarium acuminatum CS5907</name>
    <dbReference type="NCBI Taxonomy" id="1318461"/>
    <lineage>
        <taxon>Eukaryota</taxon>
        <taxon>Fungi</taxon>
        <taxon>Dikarya</taxon>
        <taxon>Ascomycota</taxon>
        <taxon>Pezizomycotina</taxon>
        <taxon>Sordariomycetes</taxon>
        <taxon>Hypocreomycetidae</taxon>
        <taxon>Hypocreales</taxon>
        <taxon>Nectriaceae</taxon>
        <taxon>Fusarium</taxon>
        <taxon>Fusarium tricinctum species complex</taxon>
    </lineage>
</organism>
<accession>A0A096PEX8</accession>
<dbReference type="Gene3D" id="3.30.300.30">
    <property type="match status" value="1"/>
</dbReference>
<dbReference type="FunFam" id="3.40.50.12780:FF:000014">
    <property type="entry name" value="Nonribosomal peptide synthetase 1"/>
    <property type="match status" value="1"/>
</dbReference>
<reference evidence="5" key="1">
    <citation type="submission" date="2013-05" db="EMBL/GenBank/DDBJ databases">
        <title>Draft genome sequences of six wheat associated Fusarium spp. isolates.</title>
        <authorList>
            <person name="Moolhuijzen P.M."/>
            <person name="Manners J.M."/>
            <person name="Wilcox S."/>
            <person name="Bellgard M.I."/>
            <person name="Gardiner D.M."/>
        </authorList>
    </citation>
    <scope>NUCLEOTIDE SEQUENCE</scope>
    <source>
        <strain evidence="5">CS5907</strain>
        <strain evidence="5">CS5907</strain>
    </source>
</reference>
<dbReference type="InterPro" id="IPR000873">
    <property type="entry name" value="AMP-dep_synth/lig_dom"/>
</dbReference>
<feature type="domain" description="Carrier" evidence="4">
    <location>
        <begin position="786"/>
        <end position="862"/>
    </location>
</feature>
<dbReference type="SUPFAM" id="SSF56801">
    <property type="entry name" value="Acetyl-CoA synthetase-like"/>
    <property type="match status" value="1"/>
</dbReference>
<dbReference type="CDD" id="cd05918">
    <property type="entry name" value="A_NRPS_SidN3_like"/>
    <property type="match status" value="1"/>
</dbReference>
<dbReference type="FunFam" id="1.10.1200.10:FF:000005">
    <property type="entry name" value="Nonribosomal peptide synthetase 1"/>
    <property type="match status" value="1"/>
</dbReference>
<dbReference type="Gene3D" id="1.10.1200.10">
    <property type="entry name" value="ACP-like"/>
    <property type="match status" value="1"/>
</dbReference>
<dbReference type="Pfam" id="PF00668">
    <property type="entry name" value="Condensation"/>
    <property type="match status" value="1"/>
</dbReference>
<evidence type="ECO:0000256" key="3">
    <source>
        <dbReference type="ARBA" id="ARBA00022598"/>
    </source>
</evidence>
<dbReference type="NCBIfam" id="TIGR01733">
    <property type="entry name" value="AA-adenyl-dom"/>
    <property type="match status" value="1"/>
</dbReference>
<dbReference type="SUPFAM" id="SSF52777">
    <property type="entry name" value="CoA-dependent acyltransferases"/>
    <property type="match status" value="3"/>
</dbReference>
<evidence type="ECO:0000313" key="5">
    <source>
        <dbReference type="EMBL" id="CEG03246.1"/>
    </source>
</evidence>
<dbReference type="GO" id="GO:0043041">
    <property type="term" value="P:amino acid activation for nonribosomal peptide biosynthetic process"/>
    <property type="evidence" value="ECO:0007669"/>
    <property type="project" value="TreeGrafter"/>
</dbReference>
<dbReference type="Gene3D" id="3.30.559.10">
    <property type="entry name" value="Chloramphenicol acetyltransferase-like domain"/>
    <property type="match status" value="1"/>
</dbReference>
<dbReference type="InterPro" id="IPR009081">
    <property type="entry name" value="PP-bd_ACP"/>
</dbReference>
<dbReference type="Pfam" id="PF00550">
    <property type="entry name" value="PP-binding"/>
    <property type="match status" value="1"/>
</dbReference>
<name>A0A096PEX8_9HYPO</name>
<dbReference type="InterPro" id="IPR042099">
    <property type="entry name" value="ANL_N_sf"/>
</dbReference>
<dbReference type="Gene3D" id="3.40.50.12780">
    <property type="entry name" value="N-terminal domain of ligase-like"/>
    <property type="match status" value="1"/>
</dbReference>
<dbReference type="PROSITE" id="PS50075">
    <property type="entry name" value="CARRIER"/>
    <property type="match status" value="1"/>
</dbReference>
<evidence type="ECO:0000256" key="1">
    <source>
        <dbReference type="ARBA" id="ARBA00022450"/>
    </source>
</evidence>
<keyword evidence="2" id="KW-0597">Phosphoprotein</keyword>
<dbReference type="InterPro" id="IPR023213">
    <property type="entry name" value="CAT-like_dom_sf"/>
</dbReference>
<dbReference type="GO" id="GO:0005737">
    <property type="term" value="C:cytoplasm"/>
    <property type="evidence" value="ECO:0007669"/>
    <property type="project" value="TreeGrafter"/>
</dbReference>
<dbReference type="InterPro" id="IPR045851">
    <property type="entry name" value="AMP-bd_C_sf"/>
</dbReference>
<comment type="caution">
    <text evidence="5">The sequence shown here is derived from an EMBL/GenBank/DDBJ whole genome shotgun (WGS) entry which is preliminary data.</text>
</comment>
<dbReference type="PANTHER" id="PTHR45527">
    <property type="entry name" value="NONRIBOSOMAL PEPTIDE SYNTHETASE"/>
    <property type="match status" value="1"/>
</dbReference>
<sequence>MASFTRYAHASLSSPASPIQSSVISFPVPPSSVQKILPDETLKYEFLRTPVLLSGSSMASHIQAAFALVAGHTANVDSVAFGVSVQNVVVPVKVNLAKDQKIRDYIQAMWKVRPEPISPEGFIGNEAQIGSSEDTKLHTLLIIPHCQTDATVAPIVRDSHHEPQLDRYEPYVLTVTLHQDTDKTLAIADYDPRVISTWAVQMLLERFEFILHQLNESTPDQELRDINQMTPQDLEMIWNQNKSVPEPVHRCVHDLIKGQAMARPEKAAVNAWDGNFTYRELDELASRLAGRLVSFGVKEDMLVPVCFEKSKWTQVAILAILKARGGFVLLDSTLPKSRLRSICDQLESEIILSSKKNMALSTSLAQRVIGVDLESIQNLELSIDQQPAPAQSPSTALYAVFTSGSTGTPKGVVVSHENLSTALHYQLRHLQYNQDSRSFDFGSYAFDITTYNILATFVSGGCLCVPEEKDRKENLGGTIAAFRATITGLTPTVARLLDPLTLPDIQTVMLLGEAVSGKDAERWWGLCTVLNVYGPAECVLTSINWTAKTPDQITHIGKGVGLVLWIADPDDSNRLVTPGSVGELLMEGPLVSRGYLNEPKQTAEALLDDPDFLLRGSQNHPGRRGRLYRSGDLVRYNDQEGTLMYVGRKDTQVKIRGQRVELSEVEHHIQCCVPVAQLAIAEVIRPKGEDADPFLAVFMQVSNDEMEAIKLDIGDLSLVTLPGHIQQQIENRLPPYMVPSVMFSLQTLPLTPTGKTDRKCLRDIAASISVSDLAALRSAQGGEKQQPTTETERQIQKLWSKVLKIKPEMVGMDDTFASLGGNSISAMKVVAAARGSGMRIQIADIFQRMTIARIAERVSTINGNTDSEPLITKDQILDAGSVAVNSELRSICKFLLRVNDEDIEDILPCSPNQEYILTVQDDDDTNYRLCLGFDVQIYGEDVQLDLHRLGQAWGELVKHHAMLRTTFVHTRIGNRVKRHSVVFKRAKPSITYLEQREEAKARDVRNNDGPFYTADGPQHHLTICKVNNKAAFLQLQINHAIFDGFTIDILCKDLRAAYHGNLLPGGKYRDFIRYLQSLPRASRLEFWNNHLSDSSPTIFPVSTGIIDECASTRSFSVPGVDSPKIREFCTKWEVMHAIVIHTAWSFVLSAYTGIKCPIFGTFCLGRDVPIRHPERVWGPLIGLIPFKVALDKPRSVVHTLQIAQADYLVSLQHQHTSIAEIEQTLRFRGPKLFNSHITYQKQWGSGISTEDHLVIKYTEEWDPNDYEVGIRPIESPEGFDIQLNFRPGCLSVKQATCLANDYGKAISLILNNPSLRFQDLGL</sequence>
<dbReference type="Pfam" id="PF00501">
    <property type="entry name" value="AMP-binding"/>
    <property type="match status" value="1"/>
</dbReference>
<dbReference type="InterPro" id="IPR001242">
    <property type="entry name" value="Condensation_dom"/>
</dbReference>
<gene>
    <name evidence="5" type="ORF">BN851_0016820</name>
</gene>